<protein>
    <recommendedName>
        <fullName evidence="7">Mur ligase central domain-containing protein</fullName>
    </recommendedName>
</protein>
<dbReference type="Proteomes" id="UP000241201">
    <property type="component" value="Unassembled WGS sequence"/>
</dbReference>
<dbReference type="AlphaFoldDB" id="A0A2T3FWA4"/>
<dbReference type="PIRSF" id="PIRSF001563">
    <property type="entry name" value="Folylpolyglu_synth"/>
    <property type="match status" value="1"/>
</dbReference>
<dbReference type="InterPro" id="IPR036615">
    <property type="entry name" value="Mur_ligase_C_dom_sf"/>
</dbReference>
<accession>A0A2T3FWA4</accession>
<dbReference type="Pfam" id="PF08245">
    <property type="entry name" value="Mur_ligase_M"/>
    <property type="match status" value="1"/>
</dbReference>
<evidence type="ECO:0000313" key="8">
    <source>
        <dbReference type="EMBL" id="PST39542.1"/>
    </source>
</evidence>
<sequence length="382" mass="43950">MFKTIKEALSFIESQRVKRSFEDFQKIVDRYHFNVNLKNVIHVAGTNGKGSTVTFIKDLLMTQGYHVGTFTSPYIIKHNERIAVDGKPISDLDLLRLINQLYPIIEKEHLSMFEIDTLIMLSYFNELDLDYHVIECGIGGLNDKTNVIQSKIAVITNIGYDHQFMLGNTLLDIACHKAGIIKERVPLFTTEKNQEILTYFQKVCKEKQSTFYHVEIPDSHHYPYPISFKENDYLLYLPSYQVDNLLLALHVVSSLIELKRGDIESVIEHFIWPCRFERFGSLYLDGAHNINGIMALIQTIKERNLEDVGIVFSSLIDKDGTKMLELLKNYDVMLADFEDERSQGGHISYQEAISIMKEKHKNVVVTGSLHFVSTVRQYVISA</sequence>
<organism evidence="8 9">
    <name type="scientific">Faecalibacillus faecis</name>
    <dbReference type="NCBI Taxonomy" id="1982628"/>
    <lineage>
        <taxon>Bacteria</taxon>
        <taxon>Bacillati</taxon>
        <taxon>Bacillota</taxon>
        <taxon>Erysipelotrichia</taxon>
        <taxon>Erysipelotrichales</taxon>
        <taxon>Coprobacillaceae</taxon>
        <taxon>Faecalibacillus</taxon>
    </lineage>
</organism>
<dbReference type="InterPro" id="IPR013221">
    <property type="entry name" value="Mur_ligase_cen"/>
</dbReference>
<comment type="similarity">
    <text evidence="1">Belongs to the folylpolyglutamate synthase family.</text>
</comment>
<evidence type="ECO:0000313" key="9">
    <source>
        <dbReference type="Proteomes" id="UP000241201"/>
    </source>
</evidence>
<dbReference type="GO" id="GO:0005737">
    <property type="term" value="C:cytoplasm"/>
    <property type="evidence" value="ECO:0007669"/>
    <property type="project" value="TreeGrafter"/>
</dbReference>
<evidence type="ECO:0000256" key="2">
    <source>
        <dbReference type="ARBA" id="ARBA00022598"/>
    </source>
</evidence>
<dbReference type="Gene3D" id="3.90.190.20">
    <property type="entry name" value="Mur ligase, C-terminal domain"/>
    <property type="match status" value="1"/>
</dbReference>
<gene>
    <name evidence="8" type="ORF">C7U55_09540</name>
</gene>
<dbReference type="GO" id="GO:0005524">
    <property type="term" value="F:ATP binding"/>
    <property type="evidence" value="ECO:0007669"/>
    <property type="project" value="UniProtKB-KW"/>
</dbReference>
<keyword evidence="3" id="KW-0479">Metal-binding</keyword>
<dbReference type="PANTHER" id="PTHR11136">
    <property type="entry name" value="FOLYLPOLYGLUTAMATE SYNTHASE-RELATED"/>
    <property type="match status" value="1"/>
</dbReference>
<reference evidence="9" key="1">
    <citation type="submission" date="2018-03" db="EMBL/GenBank/DDBJ databases">
        <title>Lachnoclostridium SNUG30370 gen.nov., sp.nov., isolated from human faeces.</title>
        <authorList>
            <person name="Seo B."/>
            <person name="Jeon K."/>
            <person name="Ko G."/>
        </authorList>
    </citation>
    <scope>NUCLEOTIDE SEQUENCE [LARGE SCALE GENOMIC DNA]</scope>
    <source>
        <strain evidence="9">SNUG30370</strain>
    </source>
</reference>
<keyword evidence="6" id="KW-0460">Magnesium</keyword>
<keyword evidence="2" id="KW-0436">Ligase</keyword>
<evidence type="ECO:0000259" key="7">
    <source>
        <dbReference type="Pfam" id="PF08245"/>
    </source>
</evidence>
<evidence type="ECO:0000256" key="3">
    <source>
        <dbReference type="ARBA" id="ARBA00022723"/>
    </source>
</evidence>
<comment type="caution">
    <text evidence="8">The sequence shown here is derived from an EMBL/GenBank/DDBJ whole genome shotgun (WGS) entry which is preliminary data.</text>
</comment>
<dbReference type="SUPFAM" id="SSF53244">
    <property type="entry name" value="MurD-like peptide ligases, peptide-binding domain"/>
    <property type="match status" value="1"/>
</dbReference>
<evidence type="ECO:0000256" key="5">
    <source>
        <dbReference type="ARBA" id="ARBA00022840"/>
    </source>
</evidence>
<keyword evidence="5" id="KW-0067">ATP-binding</keyword>
<proteinExistence type="inferred from homology"/>
<dbReference type="RefSeq" id="WP_106988382.1">
    <property type="nucleotide sequence ID" value="NZ_PYLP01000013.1"/>
</dbReference>
<dbReference type="EMBL" id="PYLP01000013">
    <property type="protein sequence ID" value="PST39542.1"/>
    <property type="molecule type" value="Genomic_DNA"/>
</dbReference>
<name>A0A2T3FWA4_9FIRM</name>
<evidence type="ECO:0000256" key="4">
    <source>
        <dbReference type="ARBA" id="ARBA00022741"/>
    </source>
</evidence>
<dbReference type="InterPro" id="IPR001645">
    <property type="entry name" value="Folylpolyglutamate_synth"/>
</dbReference>
<dbReference type="PANTHER" id="PTHR11136:SF0">
    <property type="entry name" value="DIHYDROFOLATE SYNTHETASE-RELATED"/>
    <property type="match status" value="1"/>
</dbReference>
<dbReference type="InterPro" id="IPR018109">
    <property type="entry name" value="Folylpolyglutamate_synth_CS"/>
</dbReference>
<dbReference type="GO" id="GO:0046872">
    <property type="term" value="F:metal ion binding"/>
    <property type="evidence" value="ECO:0007669"/>
    <property type="project" value="UniProtKB-KW"/>
</dbReference>
<evidence type="ECO:0000256" key="6">
    <source>
        <dbReference type="ARBA" id="ARBA00022842"/>
    </source>
</evidence>
<dbReference type="GeneID" id="77471333"/>
<dbReference type="GO" id="GO:0004326">
    <property type="term" value="F:tetrahydrofolylpolyglutamate synthase activity"/>
    <property type="evidence" value="ECO:0007669"/>
    <property type="project" value="InterPro"/>
</dbReference>
<evidence type="ECO:0000256" key="1">
    <source>
        <dbReference type="ARBA" id="ARBA00008276"/>
    </source>
</evidence>
<dbReference type="InterPro" id="IPR036565">
    <property type="entry name" value="Mur-like_cat_sf"/>
</dbReference>
<dbReference type="PROSITE" id="PS01012">
    <property type="entry name" value="FOLYLPOLYGLU_SYNT_2"/>
    <property type="match status" value="1"/>
</dbReference>
<keyword evidence="4" id="KW-0547">Nucleotide-binding</keyword>
<dbReference type="Gene3D" id="3.40.1190.10">
    <property type="entry name" value="Mur-like, catalytic domain"/>
    <property type="match status" value="1"/>
</dbReference>
<feature type="domain" description="Mur ligase central" evidence="7">
    <location>
        <begin position="43"/>
        <end position="185"/>
    </location>
</feature>
<dbReference type="NCBIfam" id="TIGR01499">
    <property type="entry name" value="folC"/>
    <property type="match status" value="1"/>
</dbReference>
<dbReference type="GO" id="GO:0008841">
    <property type="term" value="F:dihydrofolate synthase activity"/>
    <property type="evidence" value="ECO:0007669"/>
    <property type="project" value="TreeGrafter"/>
</dbReference>
<dbReference type="SUPFAM" id="SSF53623">
    <property type="entry name" value="MurD-like peptide ligases, catalytic domain"/>
    <property type="match status" value="1"/>
</dbReference>
<keyword evidence="9" id="KW-1185">Reference proteome</keyword>